<reference evidence="3 4" key="1">
    <citation type="submission" date="2017-12" db="EMBL/GenBank/DDBJ databases">
        <title>Sequencing, de novo assembly and annotation of complete genome of a new Thraustochytrid species, strain FCC1311.</title>
        <authorList>
            <person name="Sedici K."/>
            <person name="Godart F."/>
            <person name="Aiese Cigliano R."/>
            <person name="Sanseverino W."/>
            <person name="Barakat M."/>
            <person name="Ortet P."/>
            <person name="Marechal E."/>
            <person name="Cagnac O."/>
            <person name="Amato A."/>
        </authorList>
    </citation>
    <scope>NUCLEOTIDE SEQUENCE [LARGE SCALE GENOMIC DNA]</scope>
</reference>
<evidence type="ECO:0000256" key="1">
    <source>
        <dbReference type="SAM" id="MobiDB-lite"/>
    </source>
</evidence>
<proteinExistence type="predicted"/>
<evidence type="ECO:0000256" key="2">
    <source>
        <dbReference type="SAM" id="Phobius"/>
    </source>
</evidence>
<protein>
    <submittedName>
        <fullName evidence="3">Uncharacterized protein</fullName>
    </submittedName>
</protein>
<accession>A0A2R5GFH8</accession>
<keyword evidence="2" id="KW-0812">Transmembrane</keyword>
<keyword evidence="2" id="KW-0472">Membrane</keyword>
<dbReference type="InParanoid" id="A0A2R5GFH8"/>
<dbReference type="AlphaFoldDB" id="A0A2R5GFH8"/>
<gene>
    <name evidence="3" type="ORF">FCC1311_032242</name>
</gene>
<keyword evidence="4" id="KW-1185">Reference proteome</keyword>
<evidence type="ECO:0000313" key="3">
    <source>
        <dbReference type="EMBL" id="GBG27001.1"/>
    </source>
</evidence>
<feature type="region of interest" description="Disordered" evidence="1">
    <location>
        <begin position="81"/>
        <end position="100"/>
    </location>
</feature>
<feature type="transmembrane region" description="Helical" evidence="2">
    <location>
        <begin position="38"/>
        <end position="57"/>
    </location>
</feature>
<dbReference type="EMBL" id="BEYU01000027">
    <property type="protein sequence ID" value="GBG27001.1"/>
    <property type="molecule type" value="Genomic_DNA"/>
</dbReference>
<comment type="caution">
    <text evidence="3">The sequence shown here is derived from an EMBL/GenBank/DDBJ whole genome shotgun (WGS) entry which is preliminary data.</text>
</comment>
<organism evidence="3 4">
    <name type="scientific">Hondaea fermentalgiana</name>
    <dbReference type="NCBI Taxonomy" id="2315210"/>
    <lineage>
        <taxon>Eukaryota</taxon>
        <taxon>Sar</taxon>
        <taxon>Stramenopiles</taxon>
        <taxon>Bigyra</taxon>
        <taxon>Labyrinthulomycetes</taxon>
        <taxon>Thraustochytrida</taxon>
        <taxon>Thraustochytriidae</taxon>
        <taxon>Hondaea</taxon>
    </lineage>
</organism>
<keyword evidence="2" id="KW-1133">Transmembrane helix</keyword>
<dbReference type="Proteomes" id="UP000241890">
    <property type="component" value="Unassembled WGS sequence"/>
</dbReference>
<feature type="compositionally biased region" description="Acidic residues" evidence="1">
    <location>
        <begin position="82"/>
        <end position="97"/>
    </location>
</feature>
<name>A0A2R5GFH8_9STRA</name>
<sequence length="202" mass="20471">MAISRAAATATLEDASEGSSRAGAVRAWWAARSFRGKLLVAGGGLVAVVVVIAAAVGSSAQAEVATATSGQGLDEGLFEIGTADDETSGNSDDDDDSSTNLAVECDFPGPSCEIDSENISAAALLCAEYSGCAFDEAQETCTVIEACTCLDTPESSYEPHFFADLGADNANDAAYAITNHGSNAANSLTNILANNVPDCISN</sequence>
<evidence type="ECO:0000313" key="4">
    <source>
        <dbReference type="Proteomes" id="UP000241890"/>
    </source>
</evidence>